<dbReference type="SUPFAM" id="SSF52540">
    <property type="entry name" value="P-loop containing nucleoside triphosphate hydrolases"/>
    <property type="match status" value="1"/>
</dbReference>
<keyword evidence="3" id="KW-1185">Reference proteome</keyword>
<dbReference type="RefSeq" id="WP_379815864.1">
    <property type="nucleotide sequence ID" value="NZ_JBHUDZ010000016.1"/>
</dbReference>
<dbReference type="NCBIfam" id="NF045780">
    <property type="entry name" value="TrlF_fam_ATP"/>
    <property type="match status" value="1"/>
</dbReference>
<dbReference type="InterPro" id="IPR054787">
    <property type="entry name" value="TrlF_ATPase"/>
</dbReference>
<comment type="caution">
    <text evidence="2">The sequence shown here is derived from an EMBL/GenBank/DDBJ whole genome shotgun (WGS) entry which is preliminary data.</text>
</comment>
<evidence type="ECO:0000313" key="2">
    <source>
        <dbReference type="EMBL" id="MFD1604775.1"/>
    </source>
</evidence>
<accession>A0ABW4HJC4</accession>
<dbReference type="EMBL" id="JBHUDZ010000016">
    <property type="protein sequence ID" value="MFD1604775.1"/>
    <property type="molecule type" value="Genomic_DNA"/>
</dbReference>
<organism evidence="2 3">
    <name type="scientific">Flavobacterium artemisiae</name>
    <dbReference type="NCBI Taxonomy" id="2126556"/>
    <lineage>
        <taxon>Bacteria</taxon>
        <taxon>Pseudomonadati</taxon>
        <taxon>Bacteroidota</taxon>
        <taxon>Flavobacteriia</taxon>
        <taxon>Flavobacteriales</taxon>
        <taxon>Flavobacteriaceae</taxon>
        <taxon>Flavobacterium</taxon>
    </lineage>
</organism>
<sequence length="968" mass="110592">MNSNLSNRGSQWRKWDLHIHTPYSIEQDYGGYSTENWDRFINELENLPLEIKVLGINDYIFLEGYKKVLKEKAAGRLKNIDLLLPVIELRIDKFGNLNKDDAFKRVNFHVIFSPELSPEAIEGQFLNSLTSLYKLEHDSEITDADWGGVITRESLQQLGEKLMASSGGKLNGSPLHIGFNSFNVSYSDLLIKLQNPQLQGKFITAVGKTEWDALRWDASPAEKKTVINNCHLVFCASPTVGEAAKAKAKLIEQNVNSNLLHCSDAHGYAMPEGKTAPKKLGHCFTWIKADTTFEGLKQIIHEPEQRVRIQNDEPDQKEDSLVIEEVRFVSDSNLFTPESILLNSGLNVIIGGKSSGKSILLYNIARTLLTDRAILKTDDKKYRYEFGTGFDFIVKMRSGLEESVHRDDLTPSILSEIKYIPQNYLSKLAEPENKKGNELQKLVRGLLLEDSLSKYKYQDFINIVTSNDSKRELIINSYFDIKAKLLSLNADLLSKGSEEALNKSVKDNEEKITKLKESIGMKPEDISKYNLYNEELQTINIEINSLRADHSKLINFNTEAKSILKELASKRNLALQAFEVPAVKEFYENFYVGIDEVYRSLEQLEVSVKLDENRHFVDQDNIFNRIFSSKVQRQNELLELLKPFLKDAEIKKQIEELEKIVQEYKQKLSVISQLKTEIKSCREALSDEIEKVFSVYRASHDEYIKIVHEIGKRAGKLKDENLTIKGIPRFNFPKLRKKILEISDGRRGSYQEYATFAEEATAVSDYNLEAHIDELKTIFSKIEAGEYFLNSKTDQKNAIKILLDDYFFDYWEVTYDSDTLDKMSTGKASFVILMLIIGLSESPAPILIDQPEDNLDNRSITKDLVSYLRNKKQDRQIILVTHNPNIVVNADAENIIVANQKGQNDVKTSSIYQFDYINGSIENSFPNKSDEKNILLSMGIREHIADIVEGGKDAFKKREKKYGFKNTV</sequence>
<dbReference type="Proteomes" id="UP001597138">
    <property type="component" value="Unassembled WGS sequence"/>
</dbReference>
<dbReference type="InterPro" id="IPR027417">
    <property type="entry name" value="P-loop_NTPase"/>
</dbReference>
<proteinExistence type="predicted"/>
<keyword evidence="1" id="KW-0175">Coiled coil</keyword>
<evidence type="ECO:0000256" key="1">
    <source>
        <dbReference type="SAM" id="Coils"/>
    </source>
</evidence>
<dbReference type="Gene3D" id="3.40.50.300">
    <property type="entry name" value="P-loop containing nucleotide triphosphate hydrolases"/>
    <property type="match status" value="1"/>
</dbReference>
<evidence type="ECO:0000313" key="3">
    <source>
        <dbReference type="Proteomes" id="UP001597138"/>
    </source>
</evidence>
<name>A0ABW4HJC4_9FLAO</name>
<feature type="coiled-coil region" evidence="1">
    <location>
        <begin position="647"/>
        <end position="691"/>
    </location>
</feature>
<protein>
    <submittedName>
        <fullName evidence="2">TrlF family AAA-like ATPase</fullName>
    </submittedName>
</protein>
<feature type="coiled-coil region" evidence="1">
    <location>
        <begin position="498"/>
        <end position="549"/>
    </location>
</feature>
<reference evidence="3" key="1">
    <citation type="journal article" date="2019" name="Int. J. Syst. Evol. Microbiol.">
        <title>The Global Catalogue of Microorganisms (GCM) 10K type strain sequencing project: providing services to taxonomists for standard genome sequencing and annotation.</title>
        <authorList>
            <consortium name="The Broad Institute Genomics Platform"/>
            <consortium name="The Broad Institute Genome Sequencing Center for Infectious Disease"/>
            <person name="Wu L."/>
            <person name="Ma J."/>
        </authorList>
    </citation>
    <scope>NUCLEOTIDE SEQUENCE [LARGE SCALE GENOMIC DNA]</scope>
    <source>
        <strain evidence="3">CCUG 70865</strain>
    </source>
</reference>
<gene>
    <name evidence="2" type="ORF">ACFSC2_18705</name>
</gene>